<protein>
    <submittedName>
        <fullName evidence="2">Uncharacterized protein</fullName>
    </submittedName>
</protein>
<keyword evidence="1" id="KW-1133">Transmembrane helix</keyword>
<keyword evidence="1" id="KW-0472">Membrane</keyword>
<feature type="transmembrane region" description="Helical" evidence="1">
    <location>
        <begin position="77"/>
        <end position="97"/>
    </location>
</feature>
<comment type="caution">
    <text evidence="2">The sequence shown here is derived from an EMBL/GenBank/DDBJ whole genome shotgun (WGS) entry which is preliminary data.</text>
</comment>
<evidence type="ECO:0000313" key="2">
    <source>
        <dbReference type="EMBL" id="MFD2831410.1"/>
    </source>
</evidence>
<name>A0ABW5WX36_9STAP</name>
<gene>
    <name evidence="2" type="ORF">ACFSX4_13120</name>
</gene>
<organism evidence="2 3">
    <name type="scientific">Corticicoccus populi</name>
    <dbReference type="NCBI Taxonomy" id="1812821"/>
    <lineage>
        <taxon>Bacteria</taxon>
        <taxon>Bacillati</taxon>
        <taxon>Bacillota</taxon>
        <taxon>Bacilli</taxon>
        <taxon>Bacillales</taxon>
        <taxon>Staphylococcaceae</taxon>
        <taxon>Corticicoccus</taxon>
    </lineage>
</organism>
<keyword evidence="1" id="KW-0812">Transmembrane</keyword>
<proteinExistence type="predicted"/>
<feature type="transmembrane region" description="Helical" evidence="1">
    <location>
        <begin position="109"/>
        <end position="131"/>
    </location>
</feature>
<dbReference type="RefSeq" id="WP_377775643.1">
    <property type="nucleotide sequence ID" value="NZ_JBHUOQ010000005.1"/>
</dbReference>
<dbReference type="EMBL" id="JBHUOQ010000005">
    <property type="protein sequence ID" value="MFD2831410.1"/>
    <property type="molecule type" value="Genomic_DNA"/>
</dbReference>
<keyword evidence="3" id="KW-1185">Reference proteome</keyword>
<dbReference type="Proteomes" id="UP001597519">
    <property type="component" value="Unassembled WGS sequence"/>
</dbReference>
<sequence length="143" mass="16067">MKVMIRRDSRFPSPQKKMNIQIDNKKISEIENHQVLEMSSVKEKAAVSASHFASNSNKISVSDGDEVKLTSRKINKLIYFLSIFMLIVTPVLFGVSQLNQALLYDVVPFNTYISAVAVFLITLSLSGIHMYRLDIVTSGRNVS</sequence>
<reference evidence="3" key="1">
    <citation type="journal article" date="2019" name="Int. J. Syst. Evol. Microbiol.">
        <title>The Global Catalogue of Microorganisms (GCM) 10K type strain sequencing project: providing services to taxonomists for standard genome sequencing and annotation.</title>
        <authorList>
            <consortium name="The Broad Institute Genomics Platform"/>
            <consortium name="The Broad Institute Genome Sequencing Center for Infectious Disease"/>
            <person name="Wu L."/>
            <person name="Ma J."/>
        </authorList>
    </citation>
    <scope>NUCLEOTIDE SEQUENCE [LARGE SCALE GENOMIC DNA]</scope>
    <source>
        <strain evidence="3">KCTC 33575</strain>
    </source>
</reference>
<accession>A0ABW5WX36</accession>
<evidence type="ECO:0000256" key="1">
    <source>
        <dbReference type="SAM" id="Phobius"/>
    </source>
</evidence>
<evidence type="ECO:0000313" key="3">
    <source>
        <dbReference type="Proteomes" id="UP001597519"/>
    </source>
</evidence>